<evidence type="ECO:0000313" key="2">
    <source>
        <dbReference type="EMBL" id="KAG1364171.1"/>
    </source>
</evidence>
<proteinExistence type="predicted"/>
<reference evidence="2" key="2">
    <citation type="submission" date="2019-07" db="EMBL/GenBank/DDBJ databases">
        <authorList>
            <person name="Yang Y."/>
            <person name="Bocs S."/>
            <person name="Baudouin L."/>
        </authorList>
    </citation>
    <scope>NUCLEOTIDE SEQUENCE</scope>
    <source>
        <tissue evidence="2">Spear leaf of Hainan Tall coconut</tissue>
    </source>
</reference>
<dbReference type="AlphaFoldDB" id="A0A8K0IPU6"/>
<dbReference type="EMBL" id="CM017882">
    <property type="protein sequence ID" value="KAG1364171.1"/>
    <property type="molecule type" value="Genomic_DNA"/>
</dbReference>
<reference evidence="2" key="1">
    <citation type="journal article" date="2017" name="Gigascience">
        <title>The genome draft of coconut (Cocos nucifera).</title>
        <authorList>
            <person name="Xiao Y."/>
            <person name="Xu P."/>
            <person name="Fan H."/>
            <person name="Baudouin L."/>
            <person name="Xia W."/>
            <person name="Bocs S."/>
            <person name="Xu J."/>
            <person name="Li Q."/>
            <person name="Guo A."/>
            <person name="Zhou L."/>
            <person name="Li J."/>
            <person name="Wu Y."/>
            <person name="Ma Z."/>
            <person name="Armero A."/>
            <person name="Issali A.E."/>
            <person name="Liu N."/>
            <person name="Peng M."/>
            <person name="Yang Y."/>
        </authorList>
    </citation>
    <scope>NUCLEOTIDE SEQUENCE</scope>
    <source>
        <tissue evidence="2">Spear leaf of Hainan Tall coconut</tissue>
    </source>
</reference>
<name>A0A8K0IPU6_COCNU</name>
<evidence type="ECO:0000256" key="1">
    <source>
        <dbReference type="SAM" id="MobiDB-lite"/>
    </source>
</evidence>
<evidence type="ECO:0000313" key="3">
    <source>
        <dbReference type="Proteomes" id="UP000797356"/>
    </source>
</evidence>
<accession>A0A8K0IPU6</accession>
<gene>
    <name evidence="2" type="ORF">COCNU_11G009980</name>
</gene>
<protein>
    <submittedName>
        <fullName evidence="2">Uncharacterized protein</fullName>
    </submittedName>
</protein>
<sequence>MAKLRHWPTPPSVIATIPCSTATSPTVPPSPPMTSTAYGGAPIPAASGDCRHPPLDLYLPDSATESTCDFHDPRWSSGTG</sequence>
<comment type="caution">
    <text evidence="2">The sequence shown here is derived from an EMBL/GenBank/DDBJ whole genome shotgun (WGS) entry which is preliminary data.</text>
</comment>
<organism evidence="2 3">
    <name type="scientific">Cocos nucifera</name>
    <name type="common">Coconut palm</name>
    <dbReference type="NCBI Taxonomy" id="13894"/>
    <lineage>
        <taxon>Eukaryota</taxon>
        <taxon>Viridiplantae</taxon>
        <taxon>Streptophyta</taxon>
        <taxon>Embryophyta</taxon>
        <taxon>Tracheophyta</taxon>
        <taxon>Spermatophyta</taxon>
        <taxon>Magnoliopsida</taxon>
        <taxon>Liliopsida</taxon>
        <taxon>Arecaceae</taxon>
        <taxon>Arecoideae</taxon>
        <taxon>Cocoseae</taxon>
        <taxon>Attaleinae</taxon>
        <taxon>Cocos</taxon>
    </lineage>
</organism>
<keyword evidence="3" id="KW-1185">Reference proteome</keyword>
<dbReference type="Proteomes" id="UP000797356">
    <property type="component" value="Chromosome 11"/>
</dbReference>
<feature type="region of interest" description="Disordered" evidence="1">
    <location>
        <begin position="20"/>
        <end position="40"/>
    </location>
</feature>